<evidence type="ECO:0008006" key="4">
    <source>
        <dbReference type="Google" id="ProtNLM"/>
    </source>
</evidence>
<name>A0A918XIF2_9ACTN</name>
<sequence>MSLRPAGALIPGSVAEDTLLMTSEITTNVLLHTPEPGGHGAFVVSAFFYARCLRISVRCTTGSAAGGSPPRAVPLRPQSAHALAEHGRGLALVDALATTWGSEPGRPGQAVYFTVDWDPVDSASTERTPAPWTGFSSQAAGW</sequence>
<dbReference type="Gene3D" id="3.30.565.10">
    <property type="entry name" value="Histidine kinase-like ATPase, C-terminal domain"/>
    <property type="match status" value="1"/>
</dbReference>
<gene>
    <name evidence="2" type="ORF">GCM10007147_38430</name>
</gene>
<dbReference type="EMBL" id="BMXL01000027">
    <property type="protein sequence ID" value="GHD33611.1"/>
    <property type="molecule type" value="Genomic_DNA"/>
</dbReference>
<feature type="region of interest" description="Disordered" evidence="1">
    <location>
        <begin position="123"/>
        <end position="142"/>
    </location>
</feature>
<dbReference type="CDD" id="cd16936">
    <property type="entry name" value="HATPase_RsbW-like"/>
    <property type="match status" value="1"/>
</dbReference>
<proteinExistence type="predicted"/>
<protein>
    <recommendedName>
        <fullName evidence="4">ATP-binding protein</fullName>
    </recommendedName>
</protein>
<evidence type="ECO:0000313" key="3">
    <source>
        <dbReference type="Proteomes" id="UP000654947"/>
    </source>
</evidence>
<reference evidence="2 3" key="1">
    <citation type="journal article" date="2014" name="Int. J. Syst. Evol. Microbiol.">
        <title>Complete genome sequence of Corynebacterium casei LMG S-19264T (=DSM 44701T), isolated from a smear-ripened cheese.</title>
        <authorList>
            <consortium name="US DOE Joint Genome Institute (JGI-PGF)"/>
            <person name="Walter F."/>
            <person name="Albersmeier A."/>
            <person name="Kalinowski J."/>
            <person name="Ruckert C."/>
        </authorList>
    </citation>
    <scope>NUCLEOTIDE SEQUENCE [LARGE SCALE GENOMIC DNA]</scope>
    <source>
        <strain evidence="2 3">KCTC 19473</strain>
    </source>
</reference>
<dbReference type="InterPro" id="IPR050267">
    <property type="entry name" value="Anti-sigma-factor_SerPK"/>
</dbReference>
<keyword evidence="3" id="KW-1185">Reference proteome</keyword>
<evidence type="ECO:0000256" key="1">
    <source>
        <dbReference type="SAM" id="MobiDB-lite"/>
    </source>
</evidence>
<dbReference type="PANTHER" id="PTHR35526:SF3">
    <property type="entry name" value="ANTI-SIGMA-F FACTOR RSBW"/>
    <property type="match status" value="1"/>
</dbReference>
<dbReference type="PANTHER" id="PTHR35526">
    <property type="entry name" value="ANTI-SIGMA-F FACTOR RSBW-RELATED"/>
    <property type="match status" value="1"/>
</dbReference>
<comment type="caution">
    <text evidence="2">The sequence shown here is derived from an EMBL/GenBank/DDBJ whole genome shotgun (WGS) entry which is preliminary data.</text>
</comment>
<evidence type="ECO:0000313" key="2">
    <source>
        <dbReference type="EMBL" id="GHD33611.1"/>
    </source>
</evidence>
<dbReference type="AlphaFoldDB" id="A0A918XIF2"/>
<dbReference type="Proteomes" id="UP000654947">
    <property type="component" value="Unassembled WGS sequence"/>
</dbReference>
<organism evidence="2 3">
    <name type="scientific">Nocardiopsis kunsanensis</name>
    <dbReference type="NCBI Taxonomy" id="141693"/>
    <lineage>
        <taxon>Bacteria</taxon>
        <taxon>Bacillati</taxon>
        <taxon>Actinomycetota</taxon>
        <taxon>Actinomycetes</taxon>
        <taxon>Streptosporangiales</taxon>
        <taxon>Nocardiopsidaceae</taxon>
        <taxon>Nocardiopsis</taxon>
    </lineage>
</organism>
<dbReference type="InterPro" id="IPR036890">
    <property type="entry name" value="HATPase_C_sf"/>
</dbReference>
<accession>A0A918XIF2</accession>